<dbReference type="AlphaFoldDB" id="A0AAU8K400"/>
<keyword evidence="2" id="KW-0012">Acyltransferase</keyword>
<dbReference type="CDD" id="cd04301">
    <property type="entry name" value="NAT_SF"/>
    <property type="match status" value="1"/>
</dbReference>
<dbReference type="Gene3D" id="3.40.630.30">
    <property type="match status" value="1"/>
</dbReference>
<proteinExistence type="predicted"/>
<keyword evidence="2" id="KW-0808">Transferase</keyword>
<protein>
    <submittedName>
        <fullName evidence="2">GNAT family N-acetyltransferase</fullName>
        <ecNumber evidence="2">2.3.1.-</ecNumber>
    </submittedName>
</protein>
<dbReference type="GO" id="GO:0016747">
    <property type="term" value="F:acyltransferase activity, transferring groups other than amino-acyl groups"/>
    <property type="evidence" value="ECO:0007669"/>
    <property type="project" value="InterPro"/>
</dbReference>
<sequence length="172" mass="18784">MEIITGGAESADEILALLDGAVAWLVSLGRTGQWGDQPWSGRPAAAERIREYARDHLVRLAVDDRGRTVGACVLAEEVPRYVTPAAERELYLRNLVTDRARKGSGIGAALVTDAVEEARRRGIALLRVDCYAGGDRRLVDQYVRLGFTPAEGFEVEMPGGEPWPGQVLELRV</sequence>
<dbReference type="SUPFAM" id="SSF55729">
    <property type="entry name" value="Acyl-CoA N-acyltransferases (Nat)"/>
    <property type="match status" value="1"/>
</dbReference>
<dbReference type="RefSeq" id="WP_354644268.1">
    <property type="nucleotide sequence ID" value="NZ_CP159872.1"/>
</dbReference>
<dbReference type="InterPro" id="IPR000182">
    <property type="entry name" value="GNAT_dom"/>
</dbReference>
<dbReference type="Pfam" id="PF00583">
    <property type="entry name" value="Acetyltransf_1"/>
    <property type="match status" value="1"/>
</dbReference>
<dbReference type="EMBL" id="CP159872">
    <property type="protein sequence ID" value="XCM83332.1"/>
    <property type="molecule type" value="Genomic_DNA"/>
</dbReference>
<dbReference type="EC" id="2.3.1.-" evidence="2"/>
<organism evidence="2">
    <name type="scientific">Kitasatospora camelliae</name>
    <dbReference type="NCBI Taxonomy" id="3156397"/>
    <lineage>
        <taxon>Bacteria</taxon>
        <taxon>Bacillati</taxon>
        <taxon>Actinomycetota</taxon>
        <taxon>Actinomycetes</taxon>
        <taxon>Kitasatosporales</taxon>
        <taxon>Streptomycetaceae</taxon>
        <taxon>Kitasatospora</taxon>
    </lineage>
</organism>
<name>A0AAU8K400_9ACTN</name>
<dbReference type="InterPro" id="IPR016181">
    <property type="entry name" value="Acyl_CoA_acyltransferase"/>
</dbReference>
<feature type="domain" description="N-acetyltransferase" evidence="1">
    <location>
        <begin position="1"/>
        <end position="172"/>
    </location>
</feature>
<reference evidence="2" key="1">
    <citation type="submission" date="2024-06" db="EMBL/GenBank/DDBJ databases">
        <title>The genome sequences of Kitasatospora sp. strain HUAS MG31.</title>
        <authorList>
            <person name="Mo P."/>
        </authorList>
    </citation>
    <scope>NUCLEOTIDE SEQUENCE</scope>
    <source>
        <strain evidence="2">HUAS MG31</strain>
    </source>
</reference>
<evidence type="ECO:0000259" key="1">
    <source>
        <dbReference type="PROSITE" id="PS51186"/>
    </source>
</evidence>
<dbReference type="KEGG" id="kcm:ABWK59_32590"/>
<accession>A0AAU8K400</accession>
<dbReference type="PROSITE" id="PS51186">
    <property type="entry name" value="GNAT"/>
    <property type="match status" value="1"/>
</dbReference>
<evidence type="ECO:0000313" key="2">
    <source>
        <dbReference type="EMBL" id="XCM83332.1"/>
    </source>
</evidence>
<gene>
    <name evidence="2" type="ORF">ABWK59_32590</name>
</gene>